<keyword evidence="1" id="KW-0540">Nuclease</keyword>
<comment type="caution">
    <text evidence="7">The sequence shown here is derived from an EMBL/GenBank/DDBJ whole genome shotgun (WGS) entry which is preliminary data.</text>
</comment>
<organism evidence="7 8">
    <name type="scientific">Thermasporomyces composti</name>
    <dbReference type="NCBI Taxonomy" id="696763"/>
    <lineage>
        <taxon>Bacteria</taxon>
        <taxon>Bacillati</taxon>
        <taxon>Actinomycetota</taxon>
        <taxon>Actinomycetes</taxon>
        <taxon>Propionibacteriales</taxon>
        <taxon>Nocardioidaceae</taxon>
        <taxon>Thermasporomyces</taxon>
    </lineage>
</organism>
<dbReference type="Pfam" id="PF00565">
    <property type="entry name" value="SNase"/>
    <property type="match status" value="1"/>
</dbReference>
<dbReference type="PROSITE" id="PS50830">
    <property type="entry name" value="TNASE_3"/>
    <property type="match status" value="1"/>
</dbReference>
<keyword evidence="3" id="KW-0378">Hydrolase</keyword>
<dbReference type="SUPFAM" id="SSF50199">
    <property type="entry name" value="Staphylococcal nuclease"/>
    <property type="match status" value="1"/>
</dbReference>
<accession>A0A3D9V8X3</accession>
<keyword evidence="2 7" id="KW-0255">Endonuclease</keyword>
<feature type="compositionally biased region" description="Low complexity" evidence="4">
    <location>
        <begin position="243"/>
        <end position="252"/>
    </location>
</feature>
<dbReference type="Proteomes" id="UP000256485">
    <property type="component" value="Unassembled WGS sequence"/>
</dbReference>
<sequence>MSSEPGLPSPVQPSGLPFPPAVPGKGRARRSFQAPRPLWLWAVGYVLVFFLGVGAGANDTSTTTTTTAEPDHTPTAAASTTPTGTSTPTVAATRSAAPAAAATGTQTPEGEWLPVVDVVDGDTIKVRRGGEAVTLRLIGMDTPETVHPNMPVECYGPEASRKAHELLDAASVRLEFDPSQGRLDKYGRTLAYVWMRDGRLFNEVMIRQGFAEEYTYDAAYKYQARFRAAEQAARAAGAGLWGACSTKPTTKPAEPKPQPKRPKPQEPKKQPKNPGGDLDPRFSTCKEAIAHGYGPYYRGKDPEYDWYRDADGDGVVCES</sequence>
<feature type="region of interest" description="Disordered" evidence="4">
    <location>
        <begin position="243"/>
        <end position="282"/>
    </location>
</feature>
<evidence type="ECO:0000256" key="3">
    <source>
        <dbReference type="ARBA" id="ARBA00022801"/>
    </source>
</evidence>
<evidence type="ECO:0000259" key="6">
    <source>
        <dbReference type="PROSITE" id="PS50830"/>
    </source>
</evidence>
<dbReference type="SMART" id="SM00894">
    <property type="entry name" value="Excalibur"/>
    <property type="match status" value="1"/>
</dbReference>
<name>A0A3D9V8X3_THECX</name>
<feature type="region of interest" description="Disordered" evidence="4">
    <location>
        <begin position="60"/>
        <end position="108"/>
    </location>
</feature>
<protein>
    <submittedName>
        <fullName evidence="7">Endonuclease YncB(Thermonuclease family)</fullName>
    </submittedName>
</protein>
<dbReference type="PANTHER" id="PTHR12302">
    <property type="entry name" value="EBNA2 BINDING PROTEIN P100"/>
    <property type="match status" value="1"/>
</dbReference>
<evidence type="ECO:0000256" key="2">
    <source>
        <dbReference type="ARBA" id="ARBA00022759"/>
    </source>
</evidence>
<keyword evidence="5" id="KW-0472">Membrane</keyword>
<keyword evidence="8" id="KW-1185">Reference proteome</keyword>
<dbReference type="EMBL" id="QTUC01000001">
    <property type="protein sequence ID" value="REF37153.1"/>
    <property type="molecule type" value="Genomic_DNA"/>
</dbReference>
<dbReference type="Pfam" id="PF05901">
    <property type="entry name" value="Excalibur"/>
    <property type="match status" value="1"/>
</dbReference>
<dbReference type="PROSITE" id="PS01284">
    <property type="entry name" value="TNASE_2"/>
    <property type="match status" value="1"/>
</dbReference>
<evidence type="ECO:0000256" key="4">
    <source>
        <dbReference type="SAM" id="MobiDB-lite"/>
    </source>
</evidence>
<feature type="region of interest" description="Disordered" evidence="4">
    <location>
        <begin position="1"/>
        <end position="28"/>
    </location>
</feature>
<dbReference type="InterPro" id="IPR035437">
    <property type="entry name" value="SNase_OB-fold_sf"/>
</dbReference>
<evidence type="ECO:0000313" key="7">
    <source>
        <dbReference type="EMBL" id="REF37153.1"/>
    </source>
</evidence>
<feature type="domain" description="TNase-like" evidence="6">
    <location>
        <begin position="115"/>
        <end position="243"/>
    </location>
</feature>
<evidence type="ECO:0000313" key="8">
    <source>
        <dbReference type="Proteomes" id="UP000256485"/>
    </source>
</evidence>
<feature type="transmembrane region" description="Helical" evidence="5">
    <location>
        <begin position="38"/>
        <end position="57"/>
    </location>
</feature>
<dbReference type="InterPro" id="IPR016071">
    <property type="entry name" value="Staphylococal_nuclease_OB-fold"/>
</dbReference>
<evidence type="ECO:0000256" key="1">
    <source>
        <dbReference type="ARBA" id="ARBA00022722"/>
    </source>
</evidence>
<dbReference type="GO" id="GO:0016787">
    <property type="term" value="F:hydrolase activity"/>
    <property type="evidence" value="ECO:0007669"/>
    <property type="project" value="UniProtKB-KW"/>
</dbReference>
<keyword evidence="5" id="KW-1133">Transmembrane helix</keyword>
<dbReference type="InterPro" id="IPR002071">
    <property type="entry name" value="Thermonucl_AS"/>
</dbReference>
<gene>
    <name evidence="7" type="ORF">DFJ64_2590</name>
</gene>
<dbReference type="AlphaFoldDB" id="A0A3D9V8X3"/>
<dbReference type="InterPro" id="IPR008613">
    <property type="entry name" value="Excalibur_Ca-bd_domain"/>
</dbReference>
<dbReference type="GO" id="GO:0004519">
    <property type="term" value="F:endonuclease activity"/>
    <property type="evidence" value="ECO:0007669"/>
    <property type="project" value="UniProtKB-KW"/>
</dbReference>
<dbReference type="PROSITE" id="PS01123">
    <property type="entry name" value="TNASE_1"/>
    <property type="match status" value="1"/>
</dbReference>
<reference evidence="7 8" key="1">
    <citation type="submission" date="2018-08" db="EMBL/GenBank/DDBJ databases">
        <title>Sequencing the genomes of 1000 actinobacteria strains.</title>
        <authorList>
            <person name="Klenk H.-P."/>
        </authorList>
    </citation>
    <scope>NUCLEOTIDE SEQUENCE [LARGE SCALE GENOMIC DNA]</scope>
    <source>
        <strain evidence="7 8">DSM 22891</strain>
    </source>
</reference>
<dbReference type="Gene3D" id="2.40.50.90">
    <property type="match status" value="1"/>
</dbReference>
<proteinExistence type="predicted"/>
<keyword evidence="5" id="KW-0812">Transmembrane</keyword>
<dbReference type="PANTHER" id="PTHR12302:SF3">
    <property type="entry name" value="SERINE_THREONINE-PROTEIN KINASE 31"/>
    <property type="match status" value="1"/>
</dbReference>
<dbReference type="SMART" id="SM00318">
    <property type="entry name" value="SNc"/>
    <property type="match status" value="1"/>
</dbReference>
<feature type="compositionally biased region" description="Pro residues" evidence="4">
    <location>
        <begin position="7"/>
        <end position="22"/>
    </location>
</feature>
<dbReference type="GO" id="GO:0003676">
    <property type="term" value="F:nucleic acid binding"/>
    <property type="evidence" value="ECO:0007669"/>
    <property type="project" value="InterPro"/>
</dbReference>
<evidence type="ECO:0000256" key="5">
    <source>
        <dbReference type="SAM" id="Phobius"/>
    </source>
</evidence>